<dbReference type="AlphaFoldDB" id="A0AAU9TN97"/>
<dbReference type="PROSITE" id="PS50404">
    <property type="entry name" value="GST_NTER"/>
    <property type="match status" value="1"/>
</dbReference>
<dbReference type="PANTHER" id="PTHR43969">
    <property type="entry name" value="GLUTATHIONE S TRANSFERASE D10, ISOFORM A-RELATED"/>
    <property type="match status" value="1"/>
</dbReference>
<comment type="caution">
    <text evidence="4">The sequence shown here is derived from an EMBL/GenBank/DDBJ whole genome shotgun (WGS) entry which is preliminary data.</text>
</comment>
<proteinExistence type="predicted"/>
<dbReference type="InterPro" id="IPR004045">
    <property type="entry name" value="Glutathione_S-Trfase_N"/>
</dbReference>
<dbReference type="GO" id="GO:0006749">
    <property type="term" value="P:glutathione metabolic process"/>
    <property type="evidence" value="ECO:0007669"/>
    <property type="project" value="TreeGrafter"/>
</dbReference>
<organism evidence="4 5">
    <name type="scientific">Euphydryas editha</name>
    <name type="common">Edith's checkerspot</name>
    <dbReference type="NCBI Taxonomy" id="104508"/>
    <lineage>
        <taxon>Eukaryota</taxon>
        <taxon>Metazoa</taxon>
        <taxon>Ecdysozoa</taxon>
        <taxon>Arthropoda</taxon>
        <taxon>Hexapoda</taxon>
        <taxon>Insecta</taxon>
        <taxon>Pterygota</taxon>
        <taxon>Neoptera</taxon>
        <taxon>Endopterygota</taxon>
        <taxon>Lepidoptera</taxon>
        <taxon>Glossata</taxon>
        <taxon>Ditrysia</taxon>
        <taxon>Papilionoidea</taxon>
        <taxon>Nymphalidae</taxon>
        <taxon>Nymphalinae</taxon>
        <taxon>Euphydryas</taxon>
    </lineage>
</organism>
<dbReference type="Gene3D" id="1.20.1050.10">
    <property type="match status" value="1"/>
</dbReference>
<accession>A0AAU9TN97</accession>
<dbReference type="PANTHER" id="PTHR43969:SF9">
    <property type="entry name" value="GLUTATHIONE S TRANSFERASE D10, ISOFORM A-RELATED"/>
    <property type="match status" value="1"/>
</dbReference>
<dbReference type="Proteomes" id="UP001153954">
    <property type="component" value="Unassembled WGS sequence"/>
</dbReference>
<evidence type="ECO:0000313" key="4">
    <source>
        <dbReference type="EMBL" id="CAH2087007.1"/>
    </source>
</evidence>
<dbReference type="EMBL" id="CAKOGL010000006">
    <property type="protein sequence ID" value="CAH2087007.1"/>
    <property type="molecule type" value="Genomic_DNA"/>
</dbReference>
<dbReference type="SFLD" id="SFLDG00358">
    <property type="entry name" value="Main_(cytGST)"/>
    <property type="match status" value="1"/>
</dbReference>
<dbReference type="SUPFAM" id="SSF52833">
    <property type="entry name" value="Thioredoxin-like"/>
    <property type="match status" value="1"/>
</dbReference>
<dbReference type="InterPro" id="IPR036249">
    <property type="entry name" value="Thioredoxin-like_sf"/>
</dbReference>
<dbReference type="InterPro" id="IPR004046">
    <property type="entry name" value="GST_C"/>
</dbReference>
<dbReference type="Gene3D" id="3.40.30.10">
    <property type="entry name" value="Glutaredoxin"/>
    <property type="match status" value="1"/>
</dbReference>
<dbReference type="GO" id="GO:0004364">
    <property type="term" value="F:glutathione transferase activity"/>
    <property type="evidence" value="ECO:0007669"/>
    <property type="project" value="TreeGrafter"/>
</dbReference>
<dbReference type="SFLD" id="SFLDS00019">
    <property type="entry name" value="Glutathione_Transferase_(cytos"/>
    <property type="match status" value="1"/>
</dbReference>
<dbReference type="SFLD" id="SFLDG01153">
    <property type="entry name" value="Main.4:_Theta-like"/>
    <property type="match status" value="1"/>
</dbReference>
<dbReference type="CDD" id="cd03177">
    <property type="entry name" value="GST_C_Delta_Epsilon"/>
    <property type="match status" value="1"/>
</dbReference>
<dbReference type="InterPro" id="IPR010987">
    <property type="entry name" value="Glutathione-S-Trfase_C-like"/>
</dbReference>
<dbReference type="FunFam" id="1.20.1050.10:FF:000007">
    <property type="entry name" value="Glutathione S-transferase 1-1"/>
    <property type="match status" value="1"/>
</dbReference>
<evidence type="ECO:0000313" key="5">
    <source>
        <dbReference type="Proteomes" id="UP001153954"/>
    </source>
</evidence>
<protein>
    <submittedName>
        <fullName evidence="4">Uncharacterized protein</fullName>
    </submittedName>
</protein>
<dbReference type="InterPro" id="IPR040079">
    <property type="entry name" value="Glutathione_S-Trfase"/>
</dbReference>
<sequence length="230" mass="26485">MSPTIYKNNVSPPARAVMMVAEILGIKYNSFEINPLLREQDTPDMIKKNPMRTIPFMDDNGYCLGDSHAIMLYLFDKYGKPEHSYLYPMDKRKRATINQRLFFDCGVLFPRLRSVMAPTYGGKLTEISRSMKINIEDGYRMLEAYLSDTLYLADNVITLADFSVITTMSTLHGIHPIDSNKYPKLMKWFSNVSEQEICKKINKTGAEEHVASLKKFMETNKLNQNKKSKI</sequence>
<name>A0AAU9TN97_EUPED</name>
<dbReference type="Pfam" id="PF13417">
    <property type="entry name" value="GST_N_3"/>
    <property type="match status" value="1"/>
</dbReference>
<dbReference type="InterPro" id="IPR036282">
    <property type="entry name" value="Glutathione-S-Trfase_C_sf"/>
</dbReference>
<dbReference type="SUPFAM" id="SSF47616">
    <property type="entry name" value="GST C-terminal domain-like"/>
    <property type="match status" value="1"/>
</dbReference>
<feature type="domain" description="GST N-terminal" evidence="2">
    <location>
        <begin position="1"/>
        <end position="82"/>
    </location>
</feature>
<dbReference type="Pfam" id="PF00043">
    <property type="entry name" value="GST_C"/>
    <property type="match status" value="1"/>
</dbReference>
<reference evidence="4" key="1">
    <citation type="submission" date="2022-03" db="EMBL/GenBank/DDBJ databases">
        <authorList>
            <person name="Tunstrom K."/>
        </authorList>
    </citation>
    <scope>NUCLEOTIDE SEQUENCE</scope>
</reference>
<gene>
    <name evidence="4" type="ORF">EEDITHA_LOCUS3312</name>
</gene>
<evidence type="ECO:0000259" key="2">
    <source>
        <dbReference type="PROSITE" id="PS50404"/>
    </source>
</evidence>
<dbReference type="PROSITE" id="PS50405">
    <property type="entry name" value="GST_CTER"/>
    <property type="match status" value="1"/>
</dbReference>
<comment type="subunit">
    <text evidence="1">Homodimer.</text>
</comment>
<feature type="domain" description="GST C-terminal" evidence="3">
    <location>
        <begin position="90"/>
        <end position="213"/>
    </location>
</feature>
<evidence type="ECO:0000259" key="3">
    <source>
        <dbReference type="PROSITE" id="PS50405"/>
    </source>
</evidence>
<evidence type="ECO:0000256" key="1">
    <source>
        <dbReference type="ARBA" id="ARBA00011738"/>
    </source>
</evidence>
<keyword evidence="5" id="KW-1185">Reference proteome</keyword>